<keyword evidence="6" id="KW-0769">Symport</keyword>
<evidence type="ECO:0000256" key="3">
    <source>
        <dbReference type="ARBA" id="ARBA00022448"/>
    </source>
</evidence>
<dbReference type="OrthoDB" id="9814523at2"/>
<evidence type="ECO:0000313" key="12">
    <source>
        <dbReference type="Proteomes" id="UP000075683"/>
    </source>
</evidence>
<feature type="transmembrane region" description="Helical" evidence="10">
    <location>
        <begin position="464"/>
        <end position="486"/>
    </location>
</feature>
<feature type="transmembrane region" description="Helical" evidence="10">
    <location>
        <begin position="370"/>
        <end position="389"/>
    </location>
</feature>
<sequence>MNPTYFLFLIYIVVSTLIITYWAAKRSKTTLRFYVASRKLTGFQNGMAIAGDFISAASFLGIIGMVAFRGYDGFLYSIGFLVSYVVVLFLIAEPVHRLGNYSLGDVICSRFPSRQMRFLMAFSTFIISILYMIPQLVASGFLLRLLLNLDYSVSVMVIGALMTLYVITGGMISTSWVQIVKTVLLMSGTFLLTLIVFSHFNWNIATLIEDVKGGTPLGKDFFLPGHLYDHPLEFLSLQLALVLGTAGLPHILIRLFTVRNTFEVRRSLISSTWIIGIFYIMTLILGLGTVALLGTDALLERDSTGNLAAPLLAQAVGGDFLLAFVSAIAFTTIIAVVAGLVISATTAFSHDIYHHILKKGKSTEKDQLRAARLSAVAIGLISTLLALRLERLNVTFLVSMTFIVAASSIFPVLFLTIYWKRFTPGGAFTGMMMGLFASLFAVTLGPHIMNPVDGWIRREAVVSLYNPGILTIPIGFMGAIGGSFIFRRQSQSLKEFQRFSIQAQTGIHSGRDGNEKFDGN</sequence>
<feature type="transmembrane region" description="Helical" evidence="10">
    <location>
        <begin position="268"/>
        <end position="293"/>
    </location>
</feature>
<feature type="transmembrane region" description="Helical" evidence="10">
    <location>
        <begin position="179"/>
        <end position="200"/>
    </location>
</feature>
<dbReference type="PROSITE" id="PS50283">
    <property type="entry name" value="NA_SOLUT_SYMP_3"/>
    <property type="match status" value="1"/>
</dbReference>
<comment type="caution">
    <text evidence="11">The sequence shown here is derived from an EMBL/GenBank/DDBJ whole genome shotgun (WGS) entry which is preliminary data.</text>
</comment>
<feature type="transmembrane region" description="Helical" evidence="10">
    <location>
        <begin position="234"/>
        <end position="256"/>
    </location>
</feature>
<name>A0A150MCI6_9BACI</name>
<feature type="transmembrane region" description="Helical" evidence="10">
    <location>
        <begin position="426"/>
        <end position="444"/>
    </location>
</feature>
<evidence type="ECO:0000256" key="1">
    <source>
        <dbReference type="ARBA" id="ARBA00004651"/>
    </source>
</evidence>
<dbReference type="NCBIfam" id="TIGR00813">
    <property type="entry name" value="sss"/>
    <property type="match status" value="1"/>
</dbReference>
<dbReference type="PANTHER" id="PTHR48086:SF6">
    <property type="entry name" value="CATION_ACETATE SYMPORTER ACTP"/>
    <property type="match status" value="1"/>
</dbReference>
<feature type="transmembrane region" description="Helical" evidence="10">
    <location>
        <begin position="45"/>
        <end position="68"/>
    </location>
</feature>
<keyword evidence="8 10" id="KW-0472">Membrane</keyword>
<evidence type="ECO:0000256" key="10">
    <source>
        <dbReference type="SAM" id="Phobius"/>
    </source>
</evidence>
<dbReference type="Proteomes" id="UP000075683">
    <property type="component" value="Unassembled WGS sequence"/>
</dbReference>
<feature type="transmembrane region" description="Helical" evidence="10">
    <location>
        <begin position="6"/>
        <end position="24"/>
    </location>
</feature>
<evidence type="ECO:0000256" key="2">
    <source>
        <dbReference type="ARBA" id="ARBA00006434"/>
    </source>
</evidence>
<reference evidence="11 12" key="1">
    <citation type="submission" date="2016-01" db="EMBL/GenBank/DDBJ databases">
        <title>Draft Genome Sequences of Seven Thermophilic Sporeformers Isolated from Foods.</title>
        <authorList>
            <person name="Berendsen E.M."/>
            <person name="Wells-Bennik M.H."/>
            <person name="Krawcyk A.O."/>
            <person name="De Jong A."/>
            <person name="Holsappel S."/>
            <person name="Eijlander R.T."/>
            <person name="Kuipers O.P."/>
        </authorList>
    </citation>
    <scope>NUCLEOTIDE SEQUENCE [LARGE SCALE GENOMIC DNA]</scope>
    <source>
        <strain evidence="11 12">B4135</strain>
    </source>
</reference>
<dbReference type="GO" id="GO:0005886">
    <property type="term" value="C:plasma membrane"/>
    <property type="evidence" value="ECO:0007669"/>
    <property type="project" value="UniProtKB-SubCell"/>
</dbReference>
<proteinExistence type="inferred from homology"/>
<keyword evidence="7 10" id="KW-1133">Transmembrane helix</keyword>
<dbReference type="InterPro" id="IPR001734">
    <property type="entry name" value="Na/solute_symporter"/>
</dbReference>
<dbReference type="Pfam" id="PF00474">
    <property type="entry name" value="SSF"/>
    <property type="match status" value="1"/>
</dbReference>
<accession>A0A150MCI6</accession>
<dbReference type="InterPro" id="IPR050277">
    <property type="entry name" value="Sodium:Solute_Symporter"/>
</dbReference>
<keyword evidence="5 10" id="KW-0812">Transmembrane</keyword>
<feature type="transmembrane region" description="Helical" evidence="10">
    <location>
        <begin position="118"/>
        <end position="143"/>
    </location>
</feature>
<dbReference type="GO" id="GO:0015293">
    <property type="term" value="F:symporter activity"/>
    <property type="evidence" value="ECO:0007669"/>
    <property type="project" value="UniProtKB-KW"/>
</dbReference>
<comment type="subcellular location">
    <subcellularLocation>
        <location evidence="1">Cell membrane</location>
        <topology evidence="1">Multi-pass membrane protein</topology>
    </subcellularLocation>
</comment>
<dbReference type="CDD" id="cd11480">
    <property type="entry name" value="SLC5sbd_u4"/>
    <property type="match status" value="1"/>
</dbReference>
<organism evidence="11 12">
    <name type="scientific">Caldibacillus debilis</name>
    <dbReference type="NCBI Taxonomy" id="301148"/>
    <lineage>
        <taxon>Bacteria</taxon>
        <taxon>Bacillati</taxon>
        <taxon>Bacillota</taxon>
        <taxon>Bacilli</taxon>
        <taxon>Bacillales</taxon>
        <taxon>Bacillaceae</taxon>
        <taxon>Caldibacillus</taxon>
    </lineage>
</organism>
<keyword evidence="4" id="KW-1003">Cell membrane</keyword>
<feature type="transmembrane region" description="Helical" evidence="10">
    <location>
        <begin position="320"/>
        <end position="349"/>
    </location>
</feature>
<dbReference type="EMBL" id="LQYT01000016">
    <property type="protein sequence ID" value="KYD21982.1"/>
    <property type="molecule type" value="Genomic_DNA"/>
</dbReference>
<dbReference type="STRING" id="301148.B4135_1608"/>
<comment type="similarity">
    <text evidence="2 9">Belongs to the sodium:solute symporter (SSF) (TC 2.A.21) family.</text>
</comment>
<feature type="transmembrane region" description="Helical" evidence="10">
    <location>
        <begin position="74"/>
        <end position="92"/>
    </location>
</feature>
<evidence type="ECO:0000256" key="8">
    <source>
        <dbReference type="ARBA" id="ARBA00023136"/>
    </source>
</evidence>
<protein>
    <recommendedName>
        <fullName evidence="13">Cation acetate symporter</fullName>
    </recommendedName>
</protein>
<gene>
    <name evidence="11" type="ORF">B4135_1608</name>
</gene>
<dbReference type="RefSeq" id="WP_061568231.1">
    <property type="nucleotide sequence ID" value="NZ_LQYT01000016.1"/>
</dbReference>
<evidence type="ECO:0000256" key="6">
    <source>
        <dbReference type="ARBA" id="ARBA00022847"/>
    </source>
</evidence>
<dbReference type="GO" id="GO:0006847">
    <property type="term" value="P:plasma membrane acetate transport"/>
    <property type="evidence" value="ECO:0007669"/>
    <property type="project" value="TreeGrafter"/>
</dbReference>
<feature type="transmembrane region" description="Helical" evidence="10">
    <location>
        <begin position="395"/>
        <end position="419"/>
    </location>
</feature>
<keyword evidence="3" id="KW-0813">Transport</keyword>
<evidence type="ECO:0000313" key="11">
    <source>
        <dbReference type="EMBL" id="KYD21982.1"/>
    </source>
</evidence>
<evidence type="ECO:0000256" key="9">
    <source>
        <dbReference type="RuleBase" id="RU362091"/>
    </source>
</evidence>
<dbReference type="GO" id="GO:0015123">
    <property type="term" value="F:acetate transmembrane transporter activity"/>
    <property type="evidence" value="ECO:0007669"/>
    <property type="project" value="TreeGrafter"/>
</dbReference>
<evidence type="ECO:0008006" key="13">
    <source>
        <dbReference type="Google" id="ProtNLM"/>
    </source>
</evidence>
<evidence type="ECO:0000256" key="7">
    <source>
        <dbReference type="ARBA" id="ARBA00022989"/>
    </source>
</evidence>
<evidence type="ECO:0000256" key="4">
    <source>
        <dbReference type="ARBA" id="ARBA00022475"/>
    </source>
</evidence>
<dbReference type="InterPro" id="IPR038377">
    <property type="entry name" value="Na/Glc_symporter_sf"/>
</dbReference>
<feature type="transmembrane region" description="Helical" evidence="10">
    <location>
        <begin position="149"/>
        <end position="167"/>
    </location>
</feature>
<dbReference type="PANTHER" id="PTHR48086">
    <property type="entry name" value="SODIUM/PROLINE SYMPORTER-RELATED"/>
    <property type="match status" value="1"/>
</dbReference>
<dbReference type="PATRIC" id="fig|301148.3.peg.1094"/>
<evidence type="ECO:0000256" key="5">
    <source>
        <dbReference type="ARBA" id="ARBA00022692"/>
    </source>
</evidence>
<dbReference type="AlphaFoldDB" id="A0A150MCI6"/>
<dbReference type="Gene3D" id="1.20.1730.10">
    <property type="entry name" value="Sodium/glucose cotransporter"/>
    <property type="match status" value="1"/>
</dbReference>